<dbReference type="Proteomes" id="UP000198824">
    <property type="component" value="Unassembled WGS sequence"/>
</dbReference>
<proteinExistence type="predicted"/>
<dbReference type="GO" id="GO:0005829">
    <property type="term" value="C:cytosol"/>
    <property type="evidence" value="ECO:0007669"/>
    <property type="project" value="TreeGrafter"/>
</dbReference>
<dbReference type="Gene3D" id="1.10.10.10">
    <property type="entry name" value="Winged helix-like DNA-binding domain superfamily/Winged helix DNA-binding domain"/>
    <property type="match status" value="1"/>
</dbReference>
<dbReference type="PANTHER" id="PTHR24567">
    <property type="entry name" value="CRP FAMILY TRANSCRIPTIONAL REGULATORY PROTEIN"/>
    <property type="match status" value="1"/>
</dbReference>
<keyword evidence="2" id="KW-0238">DNA-binding</keyword>
<evidence type="ECO:0000313" key="7">
    <source>
        <dbReference type="Proteomes" id="UP000198824"/>
    </source>
</evidence>
<keyword evidence="1" id="KW-0805">Transcription regulation</keyword>
<dbReference type="InterPro" id="IPR036390">
    <property type="entry name" value="WH_DNA-bd_sf"/>
</dbReference>
<dbReference type="AlphaFoldDB" id="A0A1I6J9W8"/>
<dbReference type="InterPro" id="IPR018490">
    <property type="entry name" value="cNMP-bd_dom_sf"/>
</dbReference>
<dbReference type="PROSITE" id="PS50042">
    <property type="entry name" value="CNMP_BINDING_3"/>
    <property type="match status" value="1"/>
</dbReference>
<reference evidence="6 7" key="1">
    <citation type="submission" date="2016-10" db="EMBL/GenBank/DDBJ databases">
        <authorList>
            <person name="de Groot N.N."/>
        </authorList>
    </citation>
    <scope>NUCLEOTIDE SEQUENCE [LARGE SCALE GENOMIC DNA]</scope>
    <source>
        <strain evidence="6 7">S5-249</strain>
    </source>
</reference>
<dbReference type="InterPro" id="IPR036388">
    <property type="entry name" value="WH-like_DNA-bd_sf"/>
</dbReference>
<dbReference type="EMBL" id="FOZG01000001">
    <property type="protein sequence ID" value="SFR75744.1"/>
    <property type="molecule type" value="Genomic_DNA"/>
</dbReference>
<name>A0A1I6J9W8_9SPHN</name>
<sequence length="256" mass="27782">MEGSSAATDAARNNESLVRQAGIGNLLLASLNPDDFALLAPHLQRVQLELNSVIAQAGAPIDTLFFPEAGVIGFADVLKDGQRLAVALTGRDGFVGWPLVLGNDRWPHQAIVRAERGTALRIRAADLVPILAGNERIRTTLLRYASSLVAQMARTIVSNLIHPVECRTARWLLLYHDRVQGDEIAITHEELGVMLGVRRSSITDALHQLEGAGAVRGYRGRVLVRDRARLEALAGETYGFAEAEYRRLLAPTAALA</sequence>
<dbReference type="SUPFAM" id="SSF46785">
    <property type="entry name" value="Winged helix' DNA-binding domain"/>
    <property type="match status" value="1"/>
</dbReference>
<keyword evidence="7" id="KW-1185">Reference proteome</keyword>
<dbReference type="SMART" id="SM00100">
    <property type="entry name" value="cNMP"/>
    <property type="match status" value="1"/>
</dbReference>
<dbReference type="SUPFAM" id="SSF51206">
    <property type="entry name" value="cAMP-binding domain-like"/>
    <property type="match status" value="1"/>
</dbReference>
<dbReference type="InterPro" id="IPR050397">
    <property type="entry name" value="Env_Response_Regulators"/>
</dbReference>
<gene>
    <name evidence="6" type="ORF">SAMN05192580_0011</name>
</gene>
<dbReference type="Pfam" id="PF13545">
    <property type="entry name" value="HTH_Crp_2"/>
    <property type="match status" value="1"/>
</dbReference>
<dbReference type="GO" id="GO:0003700">
    <property type="term" value="F:DNA-binding transcription factor activity"/>
    <property type="evidence" value="ECO:0007669"/>
    <property type="project" value="TreeGrafter"/>
</dbReference>
<dbReference type="Pfam" id="PF00027">
    <property type="entry name" value="cNMP_binding"/>
    <property type="match status" value="1"/>
</dbReference>
<evidence type="ECO:0000256" key="2">
    <source>
        <dbReference type="ARBA" id="ARBA00023125"/>
    </source>
</evidence>
<protein>
    <submittedName>
        <fullName evidence="6">cAMP-binding domain of CRP or a regulatory subunit of cAMP-dependent protein kinases</fullName>
    </submittedName>
</protein>
<evidence type="ECO:0000259" key="4">
    <source>
        <dbReference type="PROSITE" id="PS50042"/>
    </source>
</evidence>
<dbReference type="STRING" id="1166337.SAMN05192580_0011"/>
<keyword evidence="3" id="KW-0804">Transcription</keyword>
<dbReference type="Gene3D" id="2.60.120.10">
    <property type="entry name" value="Jelly Rolls"/>
    <property type="match status" value="1"/>
</dbReference>
<dbReference type="InterPro" id="IPR012318">
    <property type="entry name" value="HTH_CRP"/>
</dbReference>
<dbReference type="GO" id="GO:0003677">
    <property type="term" value="F:DNA binding"/>
    <property type="evidence" value="ECO:0007669"/>
    <property type="project" value="UniProtKB-KW"/>
</dbReference>
<evidence type="ECO:0000259" key="5">
    <source>
        <dbReference type="PROSITE" id="PS51063"/>
    </source>
</evidence>
<feature type="domain" description="Cyclic nucleotide-binding" evidence="4">
    <location>
        <begin position="27"/>
        <end position="114"/>
    </location>
</feature>
<organism evidence="6 7">
    <name type="scientific">Sphingomonas jatrophae</name>
    <dbReference type="NCBI Taxonomy" id="1166337"/>
    <lineage>
        <taxon>Bacteria</taxon>
        <taxon>Pseudomonadati</taxon>
        <taxon>Pseudomonadota</taxon>
        <taxon>Alphaproteobacteria</taxon>
        <taxon>Sphingomonadales</taxon>
        <taxon>Sphingomonadaceae</taxon>
        <taxon>Sphingomonas</taxon>
    </lineage>
</organism>
<keyword evidence="6" id="KW-0418">Kinase</keyword>
<evidence type="ECO:0000256" key="3">
    <source>
        <dbReference type="ARBA" id="ARBA00023163"/>
    </source>
</evidence>
<dbReference type="PROSITE" id="PS51063">
    <property type="entry name" value="HTH_CRP_2"/>
    <property type="match status" value="1"/>
</dbReference>
<evidence type="ECO:0000256" key="1">
    <source>
        <dbReference type="ARBA" id="ARBA00023015"/>
    </source>
</evidence>
<dbReference type="InterPro" id="IPR014710">
    <property type="entry name" value="RmlC-like_jellyroll"/>
</dbReference>
<dbReference type="GO" id="GO:0016301">
    <property type="term" value="F:kinase activity"/>
    <property type="evidence" value="ECO:0007669"/>
    <property type="project" value="UniProtKB-KW"/>
</dbReference>
<dbReference type="InterPro" id="IPR000595">
    <property type="entry name" value="cNMP-bd_dom"/>
</dbReference>
<dbReference type="CDD" id="cd00038">
    <property type="entry name" value="CAP_ED"/>
    <property type="match status" value="1"/>
</dbReference>
<accession>A0A1I6J9W8</accession>
<keyword evidence="6" id="KW-0808">Transferase</keyword>
<evidence type="ECO:0000313" key="6">
    <source>
        <dbReference type="EMBL" id="SFR75744.1"/>
    </source>
</evidence>
<dbReference type="PANTHER" id="PTHR24567:SF74">
    <property type="entry name" value="HTH-TYPE TRANSCRIPTIONAL REGULATOR ARCR"/>
    <property type="match status" value="1"/>
</dbReference>
<feature type="domain" description="HTH crp-type" evidence="5">
    <location>
        <begin position="162"/>
        <end position="228"/>
    </location>
</feature>